<reference evidence="13 14" key="1">
    <citation type="submission" date="2012-02" db="EMBL/GenBank/DDBJ databases">
        <title>Improved High-Quality Draft Sequence of Rhizobium leguminosarum bv. trifolii WSM2297.</title>
        <authorList>
            <consortium name="US DOE Joint Genome Institute"/>
            <person name="Lucas S."/>
            <person name="Han J."/>
            <person name="Lapidus A."/>
            <person name="Cheng J.-F."/>
            <person name="Goodwin L."/>
            <person name="Pitluck S."/>
            <person name="Peters L."/>
            <person name="Ovchinnikova G."/>
            <person name="Zhang X."/>
            <person name="Detter J.C."/>
            <person name="Han C."/>
            <person name="Tapia R."/>
            <person name="Land M."/>
            <person name="Hauser L."/>
            <person name="Kyrpides N."/>
            <person name="Ivanova N."/>
            <person name="Pagani I."/>
            <person name="Brau L."/>
            <person name="Yates R."/>
            <person name="O'Hara G."/>
            <person name="Rui T."/>
            <person name="Howieson J."/>
            <person name="Reeve W."/>
            <person name="Woyke T."/>
        </authorList>
    </citation>
    <scope>NUCLEOTIDE SEQUENCE [LARGE SCALE GENOMIC DNA]</scope>
    <source>
        <strain evidence="13 14">WSM2297</strain>
    </source>
</reference>
<feature type="transmembrane region" description="Helical" evidence="10">
    <location>
        <begin position="180"/>
        <end position="198"/>
    </location>
</feature>
<organism evidence="13 14">
    <name type="scientific">Rhizobium leguminosarum bv. trifolii WSM2297</name>
    <dbReference type="NCBI Taxonomy" id="754762"/>
    <lineage>
        <taxon>Bacteria</taxon>
        <taxon>Pseudomonadati</taxon>
        <taxon>Pseudomonadota</taxon>
        <taxon>Alphaproteobacteria</taxon>
        <taxon>Hyphomicrobiales</taxon>
        <taxon>Rhizobiaceae</taxon>
        <taxon>Rhizobium/Agrobacterium group</taxon>
        <taxon>Rhizobium</taxon>
    </lineage>
</organism>
<evidence type="ECO:0000256" key="2">
    <source>
        <dbReference type="ARBA" id="ARBA00005417"/>
    </source>
</evidence>
<comment type="subcellular location">
    <subcellularLocation>
        <location evidence="1">Cell membrane</location>
        <topology evidence="1">Multi-pass membrane protein</topology>
    </subcellularLocation>
</comment>
<dbReference type="SUPFAM" id="SSF90123">
    <property type="entry name" value="ABC transporter transmembrane region"/>
    <property type="match status" value="1"/>
</dbReference>
<dbReference type="GO" id="GO:0005524">
    <property type="term" value="F:ATP binding"/>
    <property type="evidence" value="ECO:0007669"/>
    <property type="project" value="UniProtKB-KW"/>
</dbReference>
<evidence type="ECO:0000313" key="14">
    <source>
        <dbReference type="Proteomes" id="UP000005732"/>
    </source>
</evidence>
<dbReference type="InterPro" id="IPR003593">
    <property type="entry name" value="AAA+_ATPase"/>
</dbReference>
<dbReference type="FunFam" id="3.40.50.300:FF:000299">
    <property type="entry name" value="ABC transporter ATP-binding protein/permease"/>
    <property type="match status" value="1"/>
</dbReference>
<feature type="transmembrane region" description="Helical" evidence="10">
    <location>
        <begin position="20"/>
        <end position="49"/>
    </location>
</feature>
<dbReference type="CDD" id="cd03228">
    <property type="entry name" value="ABCC_MRP_Like"/>
    <property type="match status" value="1"/>
</dbReference>
<evidence type="ECO:0000256" key="4">
    <source>
        <dbReference type="ARBA" id="ARBA00022475"/>
    </source>
</evidence>
<dbReference type="PROSITE" id="PS00211">
    <property type="entry name" value="ABC_TRANSPORTER_1"/>
    <property type="match status" value="1"/>
</dbReference>
<dbReference type="SUPFAM" id="SSF52540">
    <property type="entry name" value="P-loop containing nucleoside triphosphate hydrolases"/>
    <property type="match status" value="1"/>
</dbReference>
<evidence type="ECO:0000256" key="9">
    <source>
        <dbReference type="ARBA" id="ARBA00023136"/>
    </source>
</evidence>
<dbReference type="PANTHER" id="PTHR24221:SF632">
    <property type="entry name" value="ATP-DEPENDENT LIPID A-CORE FLIPPASE"/>
    <property type="match status" value="1"/>
</dbReference>
<comment type="similarity">
    <text evidence="2">Belongs to the ABC transporter superfamily.</text>
</comment>
<evidence type="ECO:0000259" key="11">
    <source>
        <dbReference type="PROSITE" id="PS50893"/>
    </source>
</evidence>
<gene>
    <name evidence="13" type="ORF">Rleg4DRAFT_4403</name>
</gene>
<evidence type="ECO:0000256" key="6">
    <source>
        <dbReference type="ARBA" id="ARBA00022741"/>
    </source>
</evidence>
<evidence type="ECO:0000256" key="8">
    <source>
        <dbReference type="ARBA" id="ARBA00022989"/>
    </source>
</evidence>
<evidence type="ECO:0000256" key="7">
    <source>
        <dbReference type="ARBA" id="ARBA00022840"/>
    </source>
</evidence>
<dbReference type="PANTHER" id="PTHR24221">
    <property type="entry name" value="ATP-BINDING CASSETTE SUB-FAMILY B"/>
    <property type="match status" value="1"/>
</dbReference>
<keyword evidence="5 10" id="KW-0812">Transmembrane</keyword>
<feature type="transmembrane region" description="Helical" evidence="10">
    <location>
        <begin position="74"/>
        <end position="93"/>
    </location>
</feature>
<keyword evidence="6" id="KW-0547">Nucleotide-binding</keyword>
<feature type="domain" description="ABC transporter" evidence="11">
    <location>
        <begin position="359"/>
        <end position="594"/>
    </location>
</feature>
<dbReference type="RefSeq" id="WP_003584406.1">
    <property type="nucleotide sequence ID" value="NZ_JH719395.1"/>
</dbReference>
<protein>
    <submittedName>
        <fullName evidence="13">ABC-type multidrug transport system, ATPase and permease component</fullName>
    </submittedName>
</protein>
<dbReference type="OrthoDB" id="9804259at2"/>
<name>J0WBT3_RHILT</name>
<keyword evidence="3" id="KW-0813">Transport</keyword>
<dbReference type="PROSITE" id="PS50929">
    <property type="entry name" value="ABC_TM1F"/>
    <property type="match status" value="1"/>
</dbReference>
<dbReference type="AlphaFoldDB" id="J0WBT3"/>
<dbReference type="GO" id="GO:0005886">
    <property type="term" value="C:plasma membrane"/>
    <property type="evidence" value="ECO:0007669"/>
    <property type="project" value="UniProtKB-SubCell"/>
</dbReference>
<evidence type="ECO:0000256" key="3">
    <source>
        <dbReference type="ARBA" id="ARBA00022448"/>
    </source>
</evidence>
<dbReference type="Gene3D" id="1.20.1560.10">
    <property type="entry name" value="ABC transporter type 1, transmembrane domain"/>
    <property type="match status" value="1"/>
</dbReference>
<evidence type="ECO:0000256" key="10">
    <source>
        <dbReference type="SAM" id="Phobius"/>
    </source>
</evidence>
<feature type="domain" description="ABC transmembrane type-1" evidence="12">
    <location>
        <begin position="22"/>
        <end position="280"/>
    </location>
</feature>
<keyword evidence="7" id="KW-0067">ATP-binding</keyword>
<dbReference type="InterPro" id="IPR017871">
    <property type="entry name" value="ABC_transporter-like_CS"/>
</dbReference>
<dbReference type="SMART" id="SM00382">
    <property type="entry name" value="AAA"/>
    <property type="match status" value="1"/>
</dbReference>
<proteinExistence type="inferred from homology"/>
<evidence type="ECO:0000313" key="13">
    <source>
        <dbReference type="EMBL" id="EJC82678.1"/>
    </source>
</evidence>
<dbReference type="InterPro" id="IPR027417">
    <property type="entry name" value="P-loop_NTPase"/>
</dbReference>
<evidence type="ECO:0000256" key="5">
    <source>
        <dbReference type="ARBA" id="ARBA00022692"/>
    </source>
</evidence>
<dbReference type="InterPro" id="IPR003439">
    <property type="entry name" value="ABC_transporter-like_ATP-bd"/>
</dbReference>
<dbReference type="GO" id="GO:0016887">
    <property type="term" value="F:ATP hydrolysis activity"/>
    <property type="evidence" value="ECO:0007669"/>
    <property type="project" value="InterPro"/>
</dbReference>
<accession>J0WBT3</accession>
<feature type="transmembrane region" description="Helical" evidence="10">
    <location>
        <begin position="147"/>
        <end position="174"/>
    </location>
</feature>
<dbReference type="InterPro" id="IPR036640">
    <property type="entry name" value="ABC1_TM_sf"/>
</dbReference>
<sequence>MKLPIKESLALLDPKTRRKLPLMTLSFAVAAALDAIGVALFFPLVLALVDPASSAKLPMLGRFFSPTELAEPRFIIFLLACLIACVFVFKNILSVTLLSWQYKVLFTAEAELGSRLYASYLQRPWPSIANRNSSELIRNASVSCSQIFLTFIIPLFTIIVNLLLFCVIFVVLLLVDTPTAVGAAILVAIFGGAYFWVVKAHLHRIGVRFQDANFELLNELKQGIGAGREIRVLGRQDEFVRRLRFSREKYANAQALRNVLTQLPRYYLEVVLVFVVLAIISIMAIVRPVVEIAPVLAVFGFASLRLMDATNAILGAAQQMRIGAPAVIAVSAEFRDKVVAQPGPKELDRSLEKPGETGLVLENVNFAYGRGDQILRNVDLRIEWGECLGIVGKSGSGKSTLFDIMIGLLPPTAGTIRCDGSDIAHQRDAWLARIGYVPQFVYLSDESLRQNIAFGVAEASIDNSRVAKAIELAQLTDFVNQLPRGVVTLVGEQGAAISGGQRQRIGIARALYHDPDVIFMDEATSALDNETESAVVETLESLKGDKTIVVIAHRLSTLKPCDRILLLEDGALRQWGQASEAVDDEHQDCSAGEMQ</sequence>
<dbReference type="GO" id="GO:0034040">
    <property type="term" value="F:ATPase-coupled lipid transmembrane transporter activity"/>
    <property type="evidence" value="ECO:0007669"/>
    <property type="project" value="TreeGrafter"/>
</dbReference>
<evidence type="ECO:0000256" key="1">
    <source>
        <dbReference type="ARBA" id="ARBA00004651"/>
    </source>
</evidence>
<keyword evidence="8 10" id="KW-1133">Transmembrane helix</keyword>
<dbReference type="EMBL" id="JH719395">
    <property type="protein sequence ID" value="EJC82678.1"/>
    <property type="molecule type" value="Genomic_DNA"/>
</dbReference>
<dbReference type="PROSITE" id="PS50893">
    <property type="entry name" value="ABC_TRANSPORTER_2"/>
    <property type="match status" value="1"/>
</dbReference>
<dbReference type="HOGENOM" id="CLU_000604_84_3_5"/>
<keyword evidence="4" id="KW-1003">Cell membrane</keyword>
<dbReference type="GO" id="GO:0140359">
    <property type="term" value="F:ABC-type transporter activity"/>
    <property type="evidence" value="ECO:0007669"/>
    <property type="project" value="InterPro"/>
</dbReference>
<evidence type="ECO:0000259" key="12">
    <source>
        <dbReference type="PROSITE" id="PS50929"/>
    </source>
</evidence>
<keyword evidence="9 10" id="KW-0472">Membrane</keyword>
<dbReference type="Gene3D" id="3.40.50.300">
    <property type="entry name" value="P-loop containing nucleotide triphosphate hydrolases"/>
    <property type="match status" value="1"/>
</dbReference>
<dbReference type="Proteomes" id="UP000005732">
    <property type="component" value="Unassembled WGS sequence"/>
</dbReference>
<dbReference type="Pfam" id="PF00005">
    <property type="entry name" value="ABC_tran"/>
    <property type="match status" value="1"/>
</dbReference>
<dbReference type="InterPro" id="IPR039421">
    <property type="entry name" value="Type_1_exporter"/>
</dbReference>
<dbReference type="InterPro" id="IPR011527">
    <property type="entry name" value="ABC1_TM_dom"/>
</dbReference>
<feature type="transmembrane region" description="Helical" evidence="10">
    <location>
        <begin position="266"/>
        <end position="286"/>
    </location>
</feature>